<evidence type="ECO:0000313" key="2">
    <source>
        <dbReference type="EMBL" id="RWT13348.1"/>
    </source>
</evidence>
<dbReference type="Proteomes" id="UP000288843">
    <property type="component" value="Unassembled WGS sequence"/>
</dbReference>
<evidence type="ECO:0000313" key="3">
    <source>
        <dbReference type="EMBL" id="VFS90788.1"/>
    </source>
</evidence>
<feature type="transmembrane region" description="Helical" evidence="1">
    <location>
        <begin position="58"/>
        <end position="81"/>
    </location>
</feature>
<sequence>MRELNVMEIDAVSGAGLFSSLTSAILGATAAGCAGAIIGGMHGGDGGGVLGFGAIGQLVGMIGGGLIGVVAGAVGGAVVGWDDPGSVTSTVLQFANNVSNGDFMRAA</sequence>
<keyword evidence="1" id="KW-0472">Membrane</keyword>
<dbReference type="KEGG" id="rpln:B1209_08830"/>
<keyword evidence="1" id="KW-1133">Transmembrane helix</keyword>
<evidence type="ECO:0000313" key="5">
    <source>
        <dbReference type="Proteomes" id="UP000345637"/>
    </source>
</evidence>
<protein>
    <submittedName>
        <fullName evidence="2">Colicin V synthesis protein</fullName>
    </submittedName>
</protein>
<accession>A0A443VDN2</accession>
<dbReference type="Proteomes" id="UP000345637">
    <property type="component" value="Unassembled WGS sequence"/>
</dbReference>
<gene>
    <name evidence="2" type="ORF">DN603_30000</name>
    <name evidence="3" type="ORF">NCTC12998_07054</name>
</gene>
<evidence type="ECO:0000313" key="4">
    <source>
        <dbReference type="Proteomes" id="UP000288843"/>
    </source>
</evidence>
<feature type="transmembrane region" description="Helical" evidence="1">
    <location>
        <begin position="12"/>
        <end position="38"/>
    </location>
</feature>
<keyword evidence="1" id="KW-0812">Transmembrane</keyword>
<reference evidence="3 5" key="2">
    <citation type="submission" date="2019-03" db="EMBL/GenBank/DDBJ databases">
        <authorList>
            <consortium name="Pathogen Informatics"/>
        </authorList>
    </citation>
    <scope>NUCLEOTIDE SEQUENCE [LARGE SCALE GENOMIC DNA]</scope>
    <source>
        <strain evidence="3 5">NCTC12998</strain>
    </source>
</reference>
<dbReference type="AlphaFoldDB" id="A0A443VDN2"/>
<dbReference type="EMBL" id="QKOX01000063">
    <property type="protein sequence ID" value="RWT13348.1"/>
    <property type="molecule type" value="Genomic_DNA"/>
</dbReference>
<reference evidence="2 4" key="1">
    <citation type="submission" date="2018-06" db="EMBL/GenBank/DDBJ databases">
        <title>Carbapenemase-producing Enterobacteriaceae present in wastewater treatment plant effluent and nearby surface waters in the US.</title>
        <authorList>
            <person name="Mathys D.A."/>
            <person name="Mollenkopf D.F."/>
            <person name="Feicht S.M."/>
            <person name="Adams R.J."/>
            <person name="Albers A.L."/>
            <person name="Stuever D.M."/>
            <person name="Daniels J.B."/>
            <person name="Wittum T.E."/>
        </authorList>
    </citation>
    <scope>NUCLEOTIDE SEQUENCE [LARGE SCALE GENOMIC DNA]</scope>
    <source>
        <strain evidence="2 4">GEO_47_Down_B</strain>
    </source>
</reference>
<organism evidence="2 4">
    <name type="scientific">Raoultella planticola</name>
    <name type="common">Klebsiella planticola</name>
    <dbReference type="NCBI Taxonomy" id="575"/>
    <lineage>
        <taxon>Bacteria</taxon>
        <taxon>Pseudomonadati</taxon>
        <taxon>Pseudomonadota</taxon>
        <taxon>Gammaproteobacteria</taxon>
        <taxon>Enterobacterales</taxon>
        <taxon>Enterobacteriaceae</taxon>
        <taxon>Klebsiella/Raoultella group</taxon>
        <taxon>Raoultella</taxon>
    </lineage>
</organism>
<dbReference type="EMBL" id="CAADJE010000038">
    <property type="protein sequence ID" value="VFS90788.1"/>
    <property type="molecule type" value="Genomic_DNA"/>
</dbReference>
<name>A0A443VDN2_RAOPL</name>
<proteinExistence type="predicted"/>
<dbReference type="PROSITE" id="PS51257">
    <property type="entry name" value="PROKAR_LIPOPROTEIN"/>
    <property type="match status" value="1"/>
</dbReference>
<dbReference type="RefSeq" id="WP_032699244.1">
    <property type="nucleotide sequence ID" value="NZ_CP044121.1"/>
</dbReference>
<evidence type="ECO:0000256" key="1">
    <source>
        <dbReference type="SAM" id="Phobius"/>
    </source>
</evidence>